<evidence type="ECO:0000256" key="1">
    <source>
        <dbReference type="SAM" id="MobiDB-lite"/>
    </source>
</evidence>
<dbReference type="HOGENOM" id="CLU_3259167_0_0_6"/>
<evidence type="ECO:0000313" key="2">
    <source>
        <dbReference type="EMBL" id="ACQ92691.1"/>
    </source>
</evidence>
<organism evidence="2 3">
    <name type="scientific">Tolumonas auensis (strain DSM 9187 / NBRC 110442 / TA 4)</name>
    <dbReference type="NCBI Taxonomy" id="595494"/>
    <lineage>
        <taxon>Bacteria</taxon>
        <taxon>Pseudomonadati</taxon>
        <taxon>Pseudomonadota</taxon>
        <taxon>Gammaproteobacteria</taxon>
        <taxon>Aeromonadales</taxon>
        <taxon>Aeromonadaceae</taxon>
        <taxon>Tolumonas</taxon>
    </lineage>
</organism>
<feature type="region of interest" description="Disordered" evidence="1">
    <location>
        <begin position="22"/>
        <end position="42"/>
    </location>
</feature>
<dbReference type="KEGG" id="tau:Tola_1064"/>
<gene>
    <name evidence="2" type="ordered locus">Tola_1064</name>
</gene>
<accession>C4LCX7</accession>
<feature type="compositionally biased region" description="Polar residues" evidence="1">
    <location>
        <begin position="22"/>
        <end position="34"/>
    </location>
</feature>
<dbReference type="RefSeq" id="WP_012729290.1">
    <property type="nucleotide sequence ID" value="NC_012691.1"/>
</dbReference>
<dbReference type="EMBL" id="CP001616">
    <property type="protein sequence ID" value="ACQ92691.1"/>
    <property type="molecule type" value="Genomic_DNA"/>
</dbReference>
<dbReference type="AlphaFoldDB" id="C4LCX7"/>
<keyword evidence="3" id="KW-1185">Reference proteome</keyword>
<dbReference type="Proteomes" id="UP000009073">
    <property type="component" value="Chromosome"/>
</dbReference>
<reference evidence="2 3" key="2">
    <citation type="journal article" date="2011" name="Stand. Genomic Sci.">
        <title>Complete genome sequence of Tolumonas auensis type strain (TA 4).</title>
        <authorList>
            <person name="Chertkov O."/>
            <person name="Copeland A."/>
            <person name="Lucas S."/>
            <person name="Lapidus A."/>
            <person name="Berry K.W."/>
            <person name="Detter J.C."/>
            <person name="Del Rio T.G."/>
            <person name="Hammon N."/>
            <person name="Dalin E."/>
            <person name="Tice H."/>
            <person name="Pitluck S."/>
            <person name="Richardson P."/>
            <person name="Bruce D."/>
            <person name="Goodwin L."/>
            <person name="Han C."/>
            <person name="Tapia R."/>
            <person name="Saunders E."/>
            <person name="Schmutz J."/>
            <person name="Brettin T."/>
            <person name="Larimer F."/>
            <person name="Land M."/>
            <person name="Hauser L."/>
            <person name="Spring S."/>
            <person name="Rohde M."/>
            <person name="Kyrpides N.C."/>
            <person name="Ivanova N."/>
            <person name="Goker M."/>
            <person name="Beller H.R."/>
            <person name="Klenk H.P."/>
            <person name="Woyke T."/>
        </authorList>
    </citation>
    <scope>NUCLEOTIDE SEQUENCE [LARGE SCALE GENOMIC DNA]</scope>
    <source>
        <strain evidence="3">DSM 9187 / TA4</strain>
    </source>
</reference>
<name>C4LCX7_TOLAT</name>
<proteinExistence type="predicted"/>
<reference evidence="3" key="1">
    <citation type="submission" date="2009-05" db="EMBL/GenBank/DDBJ databases">
        <title>Complete sequence of Tolumonas auensis DSM 9187.</title>
        <authorList>
            <consortium name="US DOE Joint Genome Institute"/>
            <person name="Lucas S."/>
            <person name="Copeland A."/>
            <person name="Lapidus A."/>
            <person name="Glavina del Rio T."/>
            <person name="Tice H."/>
            <person name="Bruce D."/>
            <person name="Goodwin L."/>
            <person name="Pitluck S."/>
            <person name="Chertkov O."/>
            <person name="Brettin T."/>
            <person name="Detter J.C."/>
            <person name="Han C."/>
            <person name="Larimer F."/>
            <person name="Land M."/>
            <person name="Hauser L."/>
            <person name="Kyrpides N."/>
            <person name="Mikhailova N."/>
            <person name="Spring S."/>
            <person name="Beller H."/>
        </authorList>
    </citation>
    <scope>NUCLEOTIDE SEQUENCE [LARGE SCALE GENOMIC DNA]</scope>
    <source>
        <strain evidence="3">DSM 9187 / TA4</strain>
    </source>
</reference>
<evidence type="ECO:0000313" key="3">
    <source>
        <dbReference type="Proteomes" id="UP000009073"/>
    </source>
</evidence>
<sequence>MTMLAHGLQHVKVIALAVTDLNRAQHQSSSSPPSITRRAGRI</sequence>
<protein>
    <submittedName>
        <fullName evidence="2">Uncharacterized protein</fullName>
    </submittedName>
</protein>